<feature type="non-terminal residue" evidence="1">
    <location>
        <position position="1"/>
    </location>
</feature>
<keyword evidence="2" id="KW-1185">Reference proteome</keyword>
<name>A0ACA9SNZ3_9GLOM</name>
<dbReference type="EMBL" id="CAJVQC010134381">
    <property type="protein sequence ID" value="CAG8842481.1"/>
    <property type="molecule type" value="Genomic_DNA"/>
</dbReference>
<organism evidence="1 2">
    <name type="scientific">Racocetra persica</name>
    <dbReference type="NCBI Taxonomy" id="160502"/>
    <lineage>
        <taxon>Eukaryota</taxon>
        <taxon>Fungi</taxon>
        <taxon>Fungi incertae sedis</taxon>
        <taxon>Mucoromycota</taxon>
        <taxon>Glomeromycotina</taxon>
        <taxon>Glomeromycetes</taxon>
        <taxon>Diversisporales</taxon>
        <taxon>Gigasporaceae</taxon>
        <taxon>Racocetra</taxon>
    </lineage>
</organism>
<dbReference type="Proteomes" id="UP000789920">
    <property type="component" value="Unassembled WGS sequence"/>
</dbReference>
<accession>A0ACA9SNZ3</accession>
<proteinExistence type="predicted"/>
<comment type="caution">
    <text evidence="1">The sequence shown here is derived from an EMBL/GenBank/DDBJ whole genome shotgun (WGS) entry which is preliminary data.</text>
</comment>
<reference evidence="1" key="1">
    <citation type="submission" date="2021-06" db="EMBL/GenBank/DDBJ databases">
        <authorList>
            <person name="Kallberg Y."/>
            <person name="Tangrot J."/>
            <person name="Rosling A."/>
        </authorList>
    </citation>
    <scope>NUCLEOTIDE SEQUENCE</scope>
    <source>
        <strain evidence="1">MA461A</strain>
    </source>
</reference>
<protein>
    <submittedName>
        <fullName evidence="1">4056_t:CDS:1</fullName>
    </submittedName>
</protein>
<evidence type="ECO:0000313" key="2">
    <source>
        <dbReference type="Proteomes" id="UP000789920"/>
    </source>
</evidence>
<gene>
    <name evidence="1" type="ORF">RPERSI_LOCUS32340</name>
</gene>
<evidence type="ECO:0000313" key="1">
    <source>
        <dbReference type="EMBL" id="CAG8842481.1"/>
    </source>
</evidence>
<feature type="non-terminal residue" evidence="1">
    <location>
        <position position="92"/>
    </location>
</feature>
<sequence length="92" mass="9857">VLFNVAYITVVSPEDFVQVGDASQVVAIFFGNVLFGETGKKLISILIVISSCGAASEMISRGPDIIVHAVRNYKLGPKLGQPTIALSIQFLY</sequence>